<proteinExistence type="predicted"/>
<dbReference type="Proteomes" id="UP000095287">
    <property type="component" value="Unplaced"/>
</dbReference>
<name>A0A1I7Y1D6_9BILA</name>
<accession>A0A1I7Y1D6</accession>
<evidence type="ECO:0000313" key="2">
    <source>
        <dbReference type="WBParaSite" id="L893_g11455.t1"/>
    </source>
</evidence>
<protein>
    <submittedName>
        <fullName evidence="2">Secreted protein</fullName>
    </submittedName>
</protein>
<dbReference type="AlphaFoldDB" id="A0A1I7Y1D6"/>
<keyword evidence="1" id="KW-1185">Reference proteome</keyword>
<reference evidence="2" key="1">
    <citation type="submission" date="2016-11" db="UniProtKB">
        <authorList>
            <consortium name="WormBaseParasite"/>
        </authorList>
    </citation>
    <scope>IDENTIFICATION</scope>
</reference>
<sequence length="87" mass="9656">MVSVVIYNALLLPFFVKIHIQIVSPLLGAPLGLSCGLPEASIELFIVSFWDYTPVYSAPATFFHSSTQKSFRERNGGNTPVFNKHDI</sequence>
<organism evidence="1 2">
    <name type="scientific">Steinernema glaseri</name>
    <dbReference type="NCBI Taxonomy" id="37863"/>
    <lineage>
        <taxon>Eukaryota</taxon>
        <taxon>Metazoa</taxon>
        <taxon>Ecdysozoa</taxon>
        <taxon>Nematoda</taxon>
        <taxon>Chromadorea</taxon>
        <taxon>Rhabditida</taxon>
        <taxon>Tylenchina</taxon>
        <taxon>Panagrolaimomorpha</taxon>
        <taxon>Strongyloidoidea</taxon>
        <taxon>Steinernematidae</taxon>
        <taxon>Steinernema</taxon>
    </lineage>
</organism>
<dbReference type="WBParaSite" id="L893_g11455.t1">
    <property type="protein sequence ID" value="L893_g11455.t1"/>
    <property type="gene ID" value="L893_g11455"/>
</dbReference>
<evidence type="ECO:0000313" key="1">
    <source>
        <dbReference type="Proteomes" id="UP000095287"/>
    </source>
</evidence>